<feature type="non-terminal residue" evidence="2">
    <location>
        <position position="1"/>
    </location>
</feature>
<evidence type="ECO:0000313" key="3">
    <source>
        <dbReference type="Proteomes" id="UP000601435"/>
    </source>
</evidence>
<keyword evidence="3" id="KW-1185">Reference proteome</keyword>
<sequence length="230" mass="22928">VVASRKSSAAEPAAEDAVEKAKAGTSAPPLSRPSREEAPRPDGTSRADADAAPKEVVASRKSSAAEPAAEDAVEKAKAGISAPPLSRPSREEAPRPDGTSRADADAAPKEDPEQPSTPPEAPASSQTSSPPDVSGLAMEDALKVLLSSVNRASQELALLTQDEPGKKVTRDTSGPSGQGRGSEASSGSRPSASAGGTAAAVLTDGSSITSESRSGDPASSADAASIPLER</sequence>
<comment type="caution">
    <text evidence="2">The sequence shown here is derived from an EMBL/GenBank/DDBJ whole genome shotgun (WGS) entry which is preliminary data.</text>
</comment>
<feature type="compositionally biased region" description="Low complexity" evidence="1">
    <location>
        <begin position="215"/>
        <end position="230"/>
    </location>
</feature>
<protein>
    <submittedName>
        <fullName evidence="2">Uncharacterized protein</fullName>
    </submittedName>
</protein>
<feature type="region of interest" description="Disordered" evidence="1">
    <location>
        <begin position="156"/>
        <end position="230"/>
    </location>
</feature>
<accession>A0A813BXK8</accession>
<name>A0A813BXK8_9DINO</name>
<dbReference type="EMBL" id="CAJNJA010082487">
    <property type="protein sequence ID" value="CAE7932857.1"/>
    <property type="molecule type" value="Genomic_DNA"/>
</dbReference>
<gene>
    <name evidence="2" type="ORF">SNEC2469_LOCUS32531</name>
</gene>
<evidence type="ECO:0000256" key="1">
    <source>
        <dbReference type="SAM" id="MobiDB-lite"/>
    </source>
</evidence>
<feature type="non-terminal residue" evidence="2">
    <location>
        <position position="230"/>
    </location>
</feature>
<feature type="region of interest" description="Disordered" evidence="1">
    <location>
        <begin position="1"/>
        <end position="136"/>
    </location>
</feature>
<organism evidence="2 3">
    <name type="scientific">Symbiodinium necroappetens</name>
    <dbReference type="NCBI Taxonomy" id="1628268"/>
    <lineage>
        <taxon>Eukaryota</taxon>
        <taxon>Sar</taxon>
        <taxon>Alveolata</taxon>
        <taxon>Dinophyceae</taxon>
        <taxon>Suessiales</taxon>
        <taxon>Symbiodiniaceae</taxon>
        <taxon>Symbiodinium</taxon>
    </lineage>
</organism>
<dbReference type="OrthoDB" id="431706at2759"/>
<feature type="compositionally biased region" description="Low complexity" evidence="1">
    <location>
        <begin position="181"/>
        <end position="200"/>
    </location>
</feature>
<proteinExistence type="predicted"/>
<reference evidence="2" key="1">
    <citation type="submission" date="2021-02" db="EMBL/GenBank/DDBJ databases">
        <authorList>
            <person name="Dougan E. K."/>
            <person name="Rhodes N."/>
            <person name="Thang M."/>
            <person name="Chan C."/>
        </authorList>
    </citation>
    <scope>NUCLEOTIDE SEQUENCE</scope>
</reference>
<dbReference type="Proteomes" id="UP000601435">
    <property type="component" value="Unassembled WGS sequence"/>
</dbReference>
<evidence type="ECO:0000313" key="2">
    <source>
        <dbReference type="EMBL" id="CAE7932857.1"/>
    </source>
</evidence>
<feature type="compositionally biased region" description="Basic and acidic residues" evidence="1">
    <location>
        <begin position="33"/>
        <end position="53"/>
    </location>
</feature>
<feature type="compositionally biased region" description="Basic and acidic residues" evidence="1">
    <location>
        <begin position="88"/>
        <end position="112"/>
    </location>
</feature>
<dbReference type="AlphaFoldDB" id="A0A813BXK8"/>